<protein>
    <submittedName>
        <fullName evidence="1">Uncharacterized protein</fullName>
    </submittedName>
</protein>
<proteinExistence type="predicted"/>
<name>A0A2P2P2B4_RHIMU</name>
<accession>A0A2P2P2B4</accession>
<sequence length="51" mass="5609">MHTTPQNISRCQVLSLNMNSQATMRATTPVIEGCCTHCTVPVSNIHQINNI</sequence>
<dbReference type="EMBL" id="GGEC01068400">
    <property type="protein sequence ID" value="MBX48884.1"/>
    <property type="molecule type" value="Transcribed_RNA"/>
</dbReference>
<organism evidence="1">
    <name type="scientific">Rhizophora mucronata</name>
    <name type="common">Asiatic mangrove</name>
    <dbReference type="NCBI Taxonomy" id="61149"/>
    <lineage>
        <taxon>Eukaryota</taxon>
        <taxon>Viridiplantae</taxon>
        <taxon>Streptophyta</taxon>
        <taxon>Embryophyta</taxon>
        <taxon>Tracheophyta</taxon>
        <taxon>Spermatophyta</taxon>
        <taxon>Magnoliopsida</taxon>
        <taxon>eudicotyledons</taxon>
        <taxon>Gunneridae</taxon>
        <taxon>Pentapetalae</taxon>
        <taxon>rosids</taxon>
        <taxon>fabids</taxon>
        <taxon>Malpighiales</taxon>
        <taxon>Rhizophoraceae</taxon>
        <taxon>Rhizophora</taxon>
    </lineage>
</organism>
<dbReference type="AlphaFoldDB" id="A0A2P2P2B4"/>
<reference evidence="1" key="1">
    <citation type="submission" date="2018-02" db="EMBL/GenBank/DDBJ databases">
        <title>Rhizophora mucronata_Transcriptome.</title>
        <authorList>
            <person name="Meera S.P."/>
            <person name="Sreeshan A."/>
            <person name="Augustine A."/>
        </authorList>
    </citation>
    <scope>NUCLEOTIDE SEQUENCE</scope>
    <source>
        <tissue evidence="1">Leaf</tissue>
    </source>
</reference>
<evidence type="ECO:0000313" key="1">
    <source>
        <dbReference type="EMBL" id="MBX48884.1"/>
    </source>
</evidence>